<dbReference type="GO" id="GO:0071209">
    <property type="term" value="F:U7 snRNA binding"/>
    <property type="evidence" value="ECO:0007669"/>
    <property type="project" value="InterPro"/>
</dbReference>
<reference evidence="2" key="1">
    <citation type="submission" date="2022-08" db="UniProtKB">
        <authorList>
            <consortium name="EnsemblMetazoa"/>
        </authorList>
    </citation>
    <scope>IDENTIFICATION</scope>
    <source>
        <strain evidence="2">Israel</strain>
    </source>
</reference>
<organism evidence="2 3">
    <name type="scientific">Phlebotomus papatasi</name>
    <name type="common">Sandfly</name>
    <dbReference type="NCBI Taxonomy" id="29031"/>
    <lineage>
        <taxon>Eukaryota</taxon>
        <taxon>Metazoa</taxon>
        <taxon>Ecdysozoa</taxon>
        <taxon>Arthropoda</taxon>
        <taxon>Hexapoda</taxon>
        <taxon>Insecta</taxon>
        <taxon>Pterygota</taxon>
        <taxon>Neoptera</taxon>
        <taxon>Endopterygota</taxon>
        <taxon>Diptera</taxon>
        <taxon>Nematocera</taxon>
        <taxon>Psychodoidea</taxon>
        <taxon>Psychodidae</taxon>
        <taxon>Phlebotomus</taxon>
        <taxon>Phlebotomus</taxon>
    </lineage>
</organism>
<feature type="domain" description="Sm" evidence="1">
    <location>
        <begin position="26"/>
        <end position="139"/>
    </location>
</feature>
<evidence type="ECO:0000313" key="2">
    <source>
        <dbReference type="EnsemblMetazoa" id="PPAI010119-PA"/>
    </source>
</evidence>
<evidence type="ECO:0000313" key="3">
    <source>
        <dbReference type="Proteomes" id="UP000092462"/>
    </source>
</evidence>
<dbReference type="Pfam" id="PF01423">
    <property type="entry name" value="LSM"/>
    <property type="match status" value="1"/>
</dbReference>
<dbReference type="AlphaFoldDB" id="A0A1B0EZK5"/>
<dbReference type="Gene3D" id="2.30.30.100">
    <property type="match status" value="1"/>
</dbReference>
<dbReference type="VEuPathDB" id="VectorBase:PPAI010119"/>
<dbReference type="PANTHER" id="PTHR21415">
    <property type="entry name" value="U7 SNRNA-ASSOCIATED SM-LIKE PROTEIN LSM11"/>
    <property type="match status" value="1"/>
</dbReference>
<dbReference type="GO" id="GO:0005683">
    <property type="term" value="C:U7 snRNP"/>
    <property type="evidence" value="ECO:0007669"/>
    <property type="project" value="TreeGrafter"/>
</dbReference>
<dbReference type="EMBL" id="AJVK01007737">
    <property type="status" value="NOT_ANNOTATED_CDS"/>
    <property type="molecule type" value="Genomic_DNA"/>
</dbReference>
<proteinExistence type="predicted"/>
<dbReference type="SMART" id="SM00651">
    <property type="entry name" value="Sm"/>
    <property type="match status" value="1"/>
</dbReference>
<dbReference type="InterPro" id="IPR001163">
    <property type="entry name" value="Sm_dom_euk/arc"/>
</dbReference>
<sequence>MVKGYKRLKHTKNVLNTAVNFKGPLKKMYEFMETQTKIYIRHNHGIRGYVTGVIEIFDKHWNMVLKDVEEFYKRRKFNYTENKSGFADSPAEDCSERLKELGIELPEVSVKSINRKNVECRRRIPHILLRGEQIALVTRYTDPS</sequence>
<dbReference type="InterPro" id="IPR010920">
    <property type="entry name" value="LSM_dom_sf"/>
</dbReference>
<dbReference type="EnsemblMetazoa" id="PPAI010119-RA">
    <property type="protein sequence ID" value="PPAI010119-PA"/>
    <property type="gene ID" value="PPAI010119"/>
</dbReference>
<keyword evidence="3" id="KW-1185">Reference proteome</keyword>
<evidence type="ECO:0000259" key="1">
    <source>
        <dbReference type="SMART" id="SM00651"/>
    </source>
</evidence>
<protein>
    <recommendedName>
        <fullName evidence="1">Sm domain-containing protein</fullName>
    </recommendedName>
</protein>
<name>A0A1B0EZK5_PHLPP</name>
<dbReference type="PANTHER" id="PTHR21415:SF1">
    <property type="entry name" value="U7 SNRNA-ASSOCIATED SM-LIKE PROTEIN LSM11"/>
    <property type="match status" value="1"/>
</dbReference>
<dbReference type="Proteomes" id="UP000092462">
    <property type="component" value="Unassembled WGS sequence"/>
</dbReference>
<dbReference type="GO" id="GO:0006398">
    <property type="term" value="P:mRNA 3'-end processing by stem-loop binding and cleavage"/>
    <property type="evidence" value="ECO:0007669"/>
    <property type="project" value="TreeGrafter"/>
</dbReference>
<dbReference type="SUPFAM" id="SSF50182">
    <property type="entry name" value="Sm-like ribonucleoproteins"/>
    <property type="match status" value="1"/>
</dbReference>
<accession>A0A1B0EZK5</accession>
<dbReference type="VEuPathDB" id="VectorBase:PPAPM1_007531"/>
<dbReference type="InterPro" id="IPR039267">
    <property type="entry name" value="Lsm11"/>
</dbReference>